<name>A0ABS1R7W1_9SPHI</name>
<protein>
    <submittedName>
        <fullName evidence="1">DUF4197 domain-containing protein</fullName>
    </submittedName>
</protein>
<comment type="caution">
    <text evidence="1">The sequence shown here is derived from an EMBL/GenBank/DDBJ whole genome shotgun (WGS) entry which is preliminary data.</text>
</comment>
<proteinExistence type="predicted"/>
<evidence type="ECO:0000313" key="1">
    <source>
        <dbReference type="EMBL" id="MBL1410639.1"/>
    </source>
</evidence>
<dbReference type="InterPro" id="IPR025245">
    <property type="entry name" value="DUF4197"/>
</dbReference>
<dbReference type="EMBL" id="JAERTY010000010">
    <property type="protein sequence ID" value="MBL1410639.1"/>
    <property type="molecule type" value="Genomic_DNA"/>
</dbReference>
<reference evidence="1 2" key="1">
    <citation type="submission" date="2021-01" db="EMBL/GenBank/DDBJ databases">
        <title>C459-1 draft genome sequence.</title>
        <authorList>
            <person name="Zhang X.-F."/>
        </authorList>
    </citation>
    <scope>NUCLEOTIDE SEQUENCE [LARGE SCALE GENOMIC DNA]</scope>
    <source>
        <strain evidence="2">C459-1</strain>
    </source>
</reference>
<dbReference type="Proteomes" id="UP000625283">
    <property type="component" value="Unassembled WGS sequence"/>
</dbReference>
<evidence type="ECO:0000313" key="2">
    <source>
        <dbReference type="Proteomes" id="UP000625283"/>
    </source>
</evidence>
<gene>
    <name evidence="1" type="ORF">JKG61_17910</name>
</gene>
<organism evidence="1 2">
    <name type="scientific">Sphingobacterium faecale</name>
    <dbReference type="NCBI Taxonomy" id="2803775"/>
    <lineage>
        <taxon>Bacteria</taxon>
        <taxon>Pseudomonadati</taxon>
        <taxon>Bacteroidota</taxon>
        <taxon>Sphingobacteriia</taxon>
        <taxon>Sphingobacteriales</taxon>
        <taxon>Sphingobacteriaceae</taxon>
        <taxon>Sphingobacterium</taxon>
    </lineage>
</organism>
<sequence length="261" mass="28174">MKTRNMLALSLISIPLFWGIEASGQTKKPLSSLGRILGTKSASTTKQSNTTNTITQTEAITGIKQALSNGLTNSINTLSVKDGFLGNAAVKVLMPKEAQQIEKTLRSLGMGSLCDKFVVSLNRAAESAVKEAAPVFVNALSQMTVTDAFNILLGSEQDAATSFFKRTTSAALTAKFSPIVESALGKNNVSGYWTQLTSAYNNLPLSREKVDTDLNAYVTQRAIEGLFVQIASEEIKIRQNMVGSRNSNILNDVFGWVDKQK</sequence>
<dbReference type="Pfam" id="PF13852">
    <property type="entry name" value="DUF4197"/>
    <property type="match status" value="1"/>
</dbReference>
<dbReference type="RefSeq" id="WP_202104332.1">
    <property type="nucleotide sequence ID" value="NZ_JAERTY010000010.1"/>
</dbReference>
<keyword evidence="2" id="KW-1185">Reference proteome</keyword>
<accession>A0ABS1R7W1</accession>